<gene>
    <name evidence="4" type="ORF">WMO43_01440</name>
</gene>
<dbReference type="InterPro" id="IPR041522">
    <property type="entry name" value="CdaR_GGDEF"/>
</dbReference>
<dbReference type="PANTHER" id="PTHR33744">
    <property type="entry name" value="CARBOHYDRATE DIACID REGULATOR"/>
    <property type="match status" value="1"/>
</dbReference>
<evidence type="ECO:0000256" key="1">
    <source>
        <dbReference type="ARBA" id="ARBA00006754"/>
    </source>
</evidence>
<evidence type="ECO:0000313" key="4">
    <source>
        <dbReference type="EMBL" id="MEQ2556545.1"/>
    </source>
</evidence>
<evidence type="ECO:0000313" key="5">
    <source>
        <dbReference type="Proteomes" id="UP001454489"/>
    </source>
</evidence>
<dbReference type="Pfam" id="PF13556">
    <property type="entry name" value="HTH_30"/>
    <property type="match status" value="1"/>
</dbReference>
<feature type="domain" description="CdaR GGDEF-like" evidence="3">
    <location>
        <begin position="121"/>
        <end position="239"/>
    </location>
</feature>
<keyword evidence="5" id="KW-1185">Reference proteome</keyword>
<dbReference type="InterPro" id="IPR051448">
    <property type="entry name" value="CdaR-like_regulators"/>
</dbReference>
<dbReference type="SUPFAM" id="SSF46689">
    <property type="entry name" value="Homeodomain-like"/>
    <property type="match status" value="1"/>
</dbReference>
<organism evidence="4 5">
    <name type="scientific">Maccoyibacter intestinihominis</name>
    <dbReference type="NCBI Taxonomy" id="3133499"/>
    <lineage>
        <taxon>Bacteria</taxon>
        <taxon>Bacillati</taxon>
        <taxon>Bacillota</taxon>
        <taxon>Clostridia</taxon>
        <taxon>Lachnospirales</taxon>
        <taxon>Lachnospiraceae</taxon>
        <taxon>Maccoyibacter</taxon>
    </lineage>
</organism>
<evidence type="ECO:0000259" key="3">
    <source>
        <dbReference type="Pfam" id="PF17853"/>
    </source>
</evidence>
<dbReference type="EMBL" id="JBBMEX010000001">
    <property type="protein sequence ID" value="MEQ2556545.1"/>
    <property type="molecule type" value="Genomic_DNA"/>
</dbReference>
<dbReference type="InterPro" id="IPR042070">
    <property type="entry name" value="PucR_C-HTH_sf"/>
</dbReference>
<dbReference type="Proteomes" id="UP001454489">
    <property type="component" value="Unassembled WGS sequence"/>
</dbReference>
<feature type="domain" description="PucR C-terminal helix-turn-helix" evidence="2">
    <location>
        <begin position="290"/>
        <end position="345"/>
    </location>
</feature>
<comment type="caution">
    <text evidence="4">The sequence shown here is derived from an EMBL/GenBank/DDBJ whole genome shotgun (WGS) entry which is preliminary data.</text>
</comment>
<reference evidence="4 5" key="1">
    <citation type="submission" date="2024-03" db="EMBL/GenBank/DDBJ databases">
        <title>Human intestinal bacterial collection.</title>
        <authorList>
            <person name="Pauvert C."/>
            <person name="Hitch T.C.A."/>
            <person name="Clavel T."/>
        </authorList>
    </citation>
    <scope>NUCLEOTIDE SEQUENCE [LARGE SCALE GENOMIC DNA]</scope>
    <source>
        <strain evidence="4 5">CLA-AA-H185</strain>
    </source>
</reference>
<dbReference type="Gene3D" id="1.10.10.2840">
    <property type="entry name" value="PucR C-terminal helix-turn-helix domain"/>
    <property type="match status" value="1"/>
</dbReference>
<dbReference type="PANTHER" id="PTHR33744:SF15">
    <property type="entry name" value="CARBOHYDRATE DIACID REGULATOR"/>
    <property type="match status" value="1"/>
</dbReference>
<evidence type="ECO:0000259" key="2">
    <source>
        <dbReference type="Pfam" id="PF13556"/>
    </source>
</evidence>
<dbReference type="InterPro" id="IPR009057">
    <property type="entry name" value="Homeodomain-like_sf"/>
</dbReference>
<accession>A0ABV1HA10</accession>
<proteinExistence type="inferred from homology"/>
<dbReference type="RefSeq" id="WP_353529493.1">
    <property type="nucleotide sequence ID" value="NZ_JBBMEX010000001.1"/>
</dbReference>
<dbReference type="InterPro" id="IPR025736">
    <property type="entry name" value="PucR_C-HTH_dom"/>
</dbReference>
<dbReference type="Pfam" id="PF17853">
    <property type="entry name" value="GGDEF_2"/>
    <property type="match status" value="1"/>
</dbReference>
<sequence length="358" mass="41364">MKDKKLQEVLTEIREIAGMDAALFSDAAELLVAPFSDMNIRKTDVKAFLSLDQAEWQQEEFYFFKITIPEAAYVLVLPQIATETVLVGRLAVCQIRNLLSLETQPMSREQFILEVLHGKLEPTEVLNTMQRLHIASSAWMVYVLRTVGKTETACMETLKNLFCDRRHDFLLPIDEETIVLVKDVKDRKEPSEIESIAYRILDNVQAEAMQQLHIGYGRLAEELIGISKSYEQALQALEIGSIFEMRHSVMAYERLGVGRLVYELPRESGERFLEEVFSGKEGELEEEDLGTIERFLENNLNISETARQMYIHRNTLVYRLERVQKMTGLDVRRFEDAMKLRLALMIRTDLKHRSLQGL</sequence>
<protein>
    <submittedName>
        <fullName evidence="4">Helix-turn-helix domain-containing protein</fullName>
    </submittedName>
</protein>
<name>A0ABV1HA10_9FIRM</name>
<comment type="similarity">
    <text evidence="1">Belongs to the CdaR family.</text>
</comment>